<feature type="transmembrane region" description="Helical" evidence="2">
    <location>
        <begin position="228"/>
        <end position="247"/>
    </location>
</feature>
<dbReference type="EMBL" id="JAGTJR010000007">
    <property type="protein sequence ID" value="KAH7057084.1"/>
    <property type="molecule type" value="Genomic_DNA"/>
</dbReference>
<feature type="region of interest" description="Disordered" evidence="1">
    <location>
        <begin position="255"/>
        <end position="357"/>
    </location>
</feature>
<evidence type="ECO:0000313" key="4">
    <source>
        <dbReference type="EMBL" id="KAH7057084.1"/>
    </source>
</evidence>
<organism evidence="4 5">
    <name type="scientific">Macrophomina phaseolina</name>
    <dbReference type="NCBI Taxonomy" id="35725"/>
    <lineage>
        <taxon>Eukaryota</taxon>
        <taxon>Fungi</taxon>
        <taxon>Dikarya</taxon>
        <taxon>Ascomycota</taxon>
        <taxon>Pezizomycotina</taxon>
        <taxon>Dothideomycetes</taxon>
        <taxon>Dothideomycetes incertae sedis</taxon>
        <taxon>Botryosphaeriales</taxon>
        <taxon>Botryosphaeriaceae</taxon>
        <taxon>Macrophomina</taxon>
    </lineage>
</organism>
<keyword evidence="5" id="KW-1185">Reference proteome</keyword>
<feature type="signal peptide" evidence="3">
    <location>
        <begin position="1"/>
        <end position="17"/>
    </location>
</feature>
<feature type="compositionally biased region" description="Polar residues" evidence="1">
    <location>
        <begin position="385"/>
        <end position="399"/>
    </location>
</feature>
<feature type="transmembrane region" description="Helical" evidence="2">
    <location>
        <begin position="81"/>
        <end position="99"/>
    </location>
</feature>
<evidence type="ECO:0000256" key="1">
    <source>
        <dbReference type="SAM" id="MobiDB-lite"/>
    </source>
</evidence>
<name>A0ABQ8GIH7_9PEZI</name>
<feature type="compositionally biased region" description="Polar residues" evidence="1">
    <location>
        <begin position="545"/>
        <end position="563"/>
    </location>
</feature>
<feature type="compositionally biased region" description="Pro residues" evidence="1">
    <location>
        <begin position="341"/>
        <end position="351"/>
    </location>
</feature>
<feature type="compositionally biased region" description="Low complexity" evidence="1">
    <location>
        <begin position="611"/>
        <end position="631"/>
    </location>
</feature>
<keyword evidence="2" id="KW-0472">Membrane</keyword>
<comment type="caution">
    <text evidence="4">The sequence shown here is derived from an EMBL/GenBank/DDBJ whole genome shotgun (WGS) entry which is preliminary data.</text>
</comment>
<evidence type="ECO:0000256" key="2">
    <source>
        <dbReference type="SAM" id="Phobius"/>
    </source>
</evidence>
<reference evidence="4 5" key="1">
    <citation type="journal article" date="2021" name="Nat. Commun.">
        <title>Genetic determinants of endophytism in the Arabidopsis root mycobiome.</title>
        <authorList>
            <person name="Mesny F."/>
            <person name="Miyauchi S."/>
            <person name="Thiergart T."/>
            <person name="Pickel B."/>
            <person name="Atanasova L."/>
            <person name="Karlsson M."/>
            <person name="Huettel B."/>
            <person name="Barry K.W."/>
            <person name="Haridas S."/>
            <person name="Chen C."/>
            <person name="Bauer D."/>
            <person name="Andreopoulos W."/>
            <person name="Pangilinan J."/>
            <person name="LaButti K."/>
            <person name="Riley R."/>
            <person name="Lipzen A."/>
            <person name="Clum A."/>
            <person name="Drula E."/>
            <person name="Henrissat B."/>
            <person name="Kohler A."/>
            <person name="Grigoriev I.V."/>
            <person name="Martin F.M."/>
            <person name="Hacquard S."/>
        </authorList>
    </citation>
    <scope>NUCLEOTIDE SEQUENCE [LARGE SCALE GENOMIC DNA]</scope>
    <source>
        <strain evidence="4 5">MPI-SDFR-AT-0080</strain>
    </source>
</reference>
<keyword evidence="2" id="KW-0812">Transmembrane</keyword>
<feature type="region of interest" description="Disordered" evidence="1">
    <location>
        <begin position="542"/>
        <end position="578"/>
    </location>
</feature>
<keyword evidence="3" id="KW-0732">Signal</keyword>
<sequence length="856" mass="95025">MDLIFLTLLALVAFSFSRKDGSVGFSNPLASLWPIPTFVYYCFRAAVHKLSACHDAHGSNIAEPCECLTHWSMGNSRDDGASLFLFTLVPTALIAATIFQSFPTSFADAHPLVHWYPLRCLPGHLFRYIVSFCTRLWNTTLAEPLRDICTLAYVAWTEAMYPMLPGPPQVLSRLRIFTLDAYLTLFQYSYSTACLLVLWLLCLALMFGSAALSLGYAQTTLFNDWVTLFWNAMDMLILVLVILRTLYVPFETHRVDAAGQPPDPPPEPRRTRAMHASVEDVDDEGEPVPAQPREPVCDSGPQRASIHLQHAFSSSSSPRVPAKSRGQVNLPSGPSAQREPAPVPQPDPAPTIKPHQPLRELRHTPLFFASSELPSYRQPKPRATRISTPQQEPTPNTRVEQPPAPERDPHMLFQGEQKPFYRQLREPPMPFPHLEKLDIRIAVGRNRILPSLQDQKRSFRSDAATVRAEAMNGYKRTPDYVMATDPDVLQTVGLAQARLRVNQKASRGTTSTATQTDQHIVLPNDTQAKIPALPRLTTQIRRDASQTTSTVFQSSNPTNTAHPTINDLADSGDGGLGAARFSLPTGPYAFPRSIPLTRNLTPPASPNVILPLPDSPSSQSRSQPKSPYQQPASNSAADTPEVSWEQSSDELYPNLFANEANTTQQARAEELLSHLHTLSSPITVETLMSQALTNTATAADQSAYNNNNDDADTATNDDGALITAQIRALFATERPVPARPTEAQLRKLAYLFHRKLVEIGLRRLLVFLESRQPAGCRILTEQLVDPRMLDRPPRPTRSSVGIKLEDTVAWKLALCCAGVLDWLEPVEPRQPWTRSDDLNFFGGSVQERCLLLDEEV</sequence>
<evidence type="ECO:0000256" key="3">
    <source>
        <dbReference type="SAM" id="SignalP"/>
    </source>
</evidence>
<proteinExistence type="predicted"/>
<feature type="chain" id="PRO_5045516283" evidence="3">
    <location>
        <begin position="18"/>
        <end position="856"/>
    </location>
</feature>
<feature type="transmembrane region" description="Helical" evidence="2">
    <location>
        <begin position="193"/>
        <end position="216"/>
    </location>
</feature>
<accession>A0ABQ8GIH7</accession>
<feature type="region of interest" description="Disordered" evidence="1">
    <location>
        <begin position="597"/>
        <end position="648"/>
    </location>
</feature>
<protein>
    <submittedName>
        <fullName evidence="4">Uncharacterized protein</fullName>
    </submittedName>
</protein>
<feature type="compositionally biased region" description="Polar residues" evidence="1">
    <location>
        <begin position="326"/>
        <end position="335"/>
    </location>
</feature>
<feature type="region of interest" description="Disordered" evidence="1">
    <location>
        <begin position="370"/>
        <end position="411"/>
    </location>
</feature>
<dbReference type="Proteomes" id="UP000774617">
    <property type="component" value="Unassembled WGS sequence"/>
</dbReference>
<keyword evidence="2" id="KW-1133">Transmembrane helix</keyword>
<evidence type="ECO:0000313" key="5">
    <source>
        <dbReference type="Proteomes" id="UP000774617"/>
    </source>
</evidence>
<gene>
    <name evidence="4" type="ORF">B0J12DRAFT_696966</name>
</gene>